<dbReference type="EMBL" id="NEVH01026157">
    <property type="protein sequence ID" value="PNF14482.1"/>
    <property type="molecule type" value="Genomic_DNA"/>
</dbReference>
<dbReference type="InParanoid" id="A0A2J7PDT3"/>
<feature type="domain" description="Enoyl reductase (ER)" evidence="1">
    <location>
        <begin position="49"/>
        <end position="362"/>
    </location>
</feature>
<accession>A0A2J7PDT3</accession>
<organism evidence="2 3">
    <name type="scientific">Cryptotermes secundus</name>
    <dbReference type="NCBI Taxonomy" id="105785"/>
    <lineage>
        <taxon>Eukaryota</taxon>
        <taxon>Metazoa</taxon>
        <taxon>Ecdysozoa</taxon>
        <taxon>Arthropoda</taxon>
        <taxon>Hexapoda</taxon>
        <taxon>Insecta</taxon>
        <taxon>Pterygota</taxon>
        <taxon>Neoptera</taxon>
        <taxon>Polyneoptera</taxon>
        <taxon>Dictyoptera</taxon>
        <taxon>Blattodea</taxon>
        <taxon>Blattoidea</taxon>
        <taxon>Termitoidae</taxon>
        <taxon>Kalotermitidae</taxon>
        <taxon>Cryptotermitinae</taxon>
        <taxon>Cryptotermes</taxon>
    </lineage>
</organism>
<dbReference type="Pfam" id="PF00107">
    <property type="entry name" value="ADH_zinc_N"/>
    <property type="match status" value="1"/>
</dbReference>
<sequence>MAGTVGRRLVRALLNVHICKQPGLHGAGSKLGHRFESTYKAAVLQEFKKDLVIKEQKRRKLQEDEVRIKVNCCGVNASDIMICQGLHEISPKLPFIPGYEVSGEILELGSKAAKELKVGSKIVGLNKDLFSGFAEECVLCSKDAWQLPSDVSFQTAVALAESYSTALIGLVRRGKLKKSDTVLITAASGALGLAAVDIAANVYRAKVIAVCDTEEKAALLREKGAWAALTNVPKEIVKKCANVTGGGGVRVVFEPVESDMLNSVLKCVAAEGVAVIAGTASGPAPVIKYSELLPMSVSLMCVSLWNYRRSNPEVYRQIIQDAVDMADQRLVNPAIGQKFSLEKVNEAVQFVLDKKSTEKVIITMKKE</sequence>
<dbReference type="AlphaFoldDB" id="A0A2J7PDT3"/>
<comment type="caution">
    <text evidence="2">The sequence shown here is derived from an EMBL/GenBank/DDBJ whole genome shotgun (WGS) entry which is preliminary data.</text>
</comment>
<evidence type="ECO:0000313" key="3">
    <source>
        <dbReference type="Proteomes" id="UP000235965"/>
    </source>
</evidence>
<dbReference type="OrthoDB" id="3509362at2759"/>
<dbReference type="InterPro" id="IPR051397">
    <property type="entry name" value="Zn-ADH-like_protein"/>
</dbReference>
<dbReference type="InterPro" id="IPR011032">
    <property type="entry name" value="GroES-like_sf"/>
</dbReference>
<dbReference type="SMART" id="SM00829">
    <property type="entry name" value="PKS_ER"/>
    <property type="match status" value="1"/>
</dbReference>
<evidence type="ECO:0000259" key="1">
    <source>
        <dbReference type="SMART" id="SM00829"/>
    </source>
</evidence>
<keyword evidence="3" id="KW-1185">Reference proteome</keyword>
<dbReference type="SUPFAM" id="SSF50129">
    <property type="entry name" value="GroES-like"/>
    <property type="match status" value="1"/>
</dbReference>
<dbReference type="Proteomes" id="UP000235965">
    <property type="component" value="Unassembled WGS sequence"/>
</dbReference>
<name>A0A2J7PDT3_9NEOP</name>
<dbReference type="InterPro" id="IPR013154">
    <property type="entry name" value="ADH-like_N"/>
</dbReference>
<dbReference type="PANTHER" id="PTHR43677:SF4">
    <property type="entry name" value="QUINONE OXIDOREDUCTASE-LIKE PROTEIN 2"/>
    <property type="match status" value="1"/>
</dbReference>
<dbReference type="GO" id="GO:0005739">
    <property type="term" value="C:mitochondrion"/>
    <property type="evidence" value="ECO:0007669"/>
    <property type="project" value="TreeGrafter"/>
</dbReference>
<dbReference type="InterPro" id="IPR036291">
    <property type="entry name" value="NAD(P)-bd_dom_sf"/>
</dbReference>
<reference evidence="2 3" key="1">
    <citation type="submission" date="2017-12" db="EMBL/GenBank/DDBJ databases">
        <title>Hemimetabolous genomes reveal molecular basis of termite eusociality.</title>
        <authorList>
            <person name="Harrison M.C."/>
            <person name="Jongepier E."/>
            <person name="Robertson H.M."/>
            <person name="Arning N."/>
            <person name="Bitard-Feildel T."/>
            <person name="Chao H."/>
            <person name="Childers C.P."/>
            <person name="Dinh H."/>
            <person name="Doddapaneni H."/>
            <person name="Dugan S."/>
            <person name="Gowin J."/>
            <person name="Greiner C."/>
            <person name="Han Y."/>
            <person name="Hu H."/>
            <person name="Hughes D.S.T."/>
            <person name="Huylmans A.-K."/>
            <person name="Kemena C."/>
            <person name="Kremer L.P.M."/>
            <person name="Lee S.L."/>
            <person name="Lopez-Ezquerra A."/>
            <person name="Mallet L."/>
            <person name="Monroy-Kuhn J.M."/>
            <person name="Moser A."/>
            <person name="Murali S.C."/>
            <person name="Muzny D.M."/>
            <person name="Otani S."/>
            <person name="Piulachs M.-D."/>
            <person name="Poelchau M."/>
            <person name="Qu J."/>
            <person name="Schaub F."/>
            <person name="Wada-Katsumata A."/>
            <person name="Worley K.C."/>
            <person name="Xie Q."/>
            <person name="Ylla G."/>
            <person name="Poulsen M."/>
            <person name="Gibbs R.A."/>
            <person name="Schal C."/>
            <person name="Richards S."/>
            <person name="Belles X."/>
            <person name="Korb J."/>
            <person name="Bornberg-Bauer E."/>
        </authorList>
    </citation>
    <scope>NUCLEOTIDE SEQUENCE [LARGE SCALE GENOMIC DNA]</scope>
    <source>
        <tissue evidence="2">Whole body</tissue>
    </source>
</reference>
<evidence type="ECO:0000313" key="2">
    <source>
        <dbReference type="EMBL" id="PNF14482.1"/>
    </source>
</evidence>
<dbReference type="SUPFAM" id="SSF51735">
    <property type="entry name" value="NAD(P)-binding Rossmann-fold domains"/>
    <property type="match status" value="1"/>
</dbReference>
<dbReference type="STRING" id="105785.A0A2J7PDT3"/>
<proteinExistence type="predicted"/>
<dbReference type="Pfam" id="PF08240">
    <property type="entry name" value="ADH_N"/>
    <property type="match status" value="1"/>
</dbReference>
<dbReference type="InterPro" id="IPR020843">
    <property type="entry name" value="ER"/>
</dbReference>
<dbReference type="Gene3D" id="3.40.50.720">
    <property type="entry name" value="NAD(P)-binding Rossmann-like Domain"/>
    <property type="match status" value="1"/>
</dbReference>
<dbReference type="Gene3D" id="3.90.180.10">
    <property type="entry name" value="Medium-chain alcohol dehydrogenases, catalytic domain"/>
    <property type="match status" value="1"/>
</dbReference>
<gene>
    <name evidence="2" type="ORF">B7P43_G16426</name>
</gene>
<dbReference type="GO" id="GO:0016491">
    <property type="term" value="F:oxidoreductase activity"/>
    <property type="evidence" value="ECO:0007669"/>
    <property type="project" value="InterPro"/>
</dbReference>
<dbReference type="PANTHER" id="PTHR43677">
    <property type="entry name" value="SHORT-CHAIN DEHYDROGENASE/REDUCTASE"/>
    <property type="match status" value="1"/>
</dbReference>
<dbReference type="InterPro" id="IPR013149">
    <property type="entry name" value="ADH-like_C"/>
</dbReference>
<protein>
    <submittedName>
        <fullName evidence="2">Quinone oxidoreductase-like protein 2</fullName>
    </submittedName>
</protein>